<dbReference type="AlphaFoldDB" id="A0A9W3VHH6"/>
<name>A0A9W3VHH6_BACTU</name>
<geneLocation type="plasmid" evidence="1 2">
    <name>p.1</name>
</geneLocation>
<dbReference type="Proteomes" id="UP000269847">
    <property type="component" value="Plasmid p.1"/>
</dbReference>
<dbReference type="EMBL" id="CP032614">
    <property type="protein sequence ID" value="AYF85356.1"/>
    <property type="molecule type" value="Genomic_DNA"/>
</dbReference>
<keyword evidence="1" id="KW-0614">Plasmid</keyword>
<sequence>MVDANQYQGKTRVEILDDVNKYRNIVLEMIVELRAIKPIREPQRELLRAPPIEIRLSTTF</sequence>
<gene>
    <name evidence="1" type="ORF">D7J84_30760</name>
</gene>
<proteinExistence type="predicted"/>
<organism evidence="1 2">
    <name type="scientific">Bacillus thuringiensis</name>
    <dbReference type="NCBI Taxonomy" id="1428"/>
    <lineage>
        <taxon>Bacteria</taxon>
        <taxon>Bacillati</taxon>
        <taxon>Bacillota</taxon>
        <taxon>Bacilli</taxon>
        <taxon>Bacillales</taxon>
        <taxon>Bacillaceae</taxon>
        <taxon>Bacillus</taxon>
        <taxon>Bacillus cereus group</taxon>
    </lineage>
</organism>
<evidence type="ECO:0000313" key="1">
    <source>
        <dbReference type="EMBL" id="AYF85356.1"/>
    </source>
</evidence>
<accession>A0A9W3VHH6</accession>
<reference evidence="1 2" key="1">
    <citation type="submission" date="2018-09" db="EMBL/GenBank/DDBJ databases">
        <title>Complete genome of Bacillus thuringiensis strain QZL38.</title>
        <authorList>
            <person name="Song F."/>
        </authorList>
    </citation>
    <scope>NUCLEOTIDE SEQUENCE [LARGE SCALE GENOMIC DNA]</scope>
    <source>
        <strain evidence="1 2">QZL38</strain>
        <plasmid evidence="1 2">p.1</plasmid>
    </source>
</reference>
<evidence type="ECO:0000313" key="2">
    <source>
        <dbReference type="Proteomes" id="UP000269847"/>
    </source>
</evidence>
<protein>
    <submittedName>
        <fullName evidence="1">Uncharacterized protein</fullName>
    </submittedName>
</protein>